<dbReference type="STRING" id="1238182.C882_3760"/>
<evidence type="ECO:0000313" key="8">
    <source>
        <dbReference type="Proteomes" id="UP000009881"/>
    </source>
</evidence>
<name>K9H1E5_9PROT</name>
<dbReference type="PANTHER" id="PTHR20855:SF3">
    <property type="entry name" value="LD03007P"/>
    <property type="match status" value="1"/>
</dbReference>
<comment type="subcellular location">
    <subcellularLocation>
        <location evidence="1">Membrane</location>
        <topology evidence="1">Multi-pass membrane protein</topology>
    </subcellularLocation>
</comment>
<dbReference type="Proteomes" id="UP000009881">
    <property type="component" value="Unassembled WGS sequence"/>
</dbReference>
<dbReference type="Pfam" id="PF03006">
    <property type="entry name" value="HlyIII"/>
    <property type="match status" value="1"/>
</dbReference>
<evidence type="ECO:0000313" key="7">
    <source>
        <dbReference type="EMBL" id="EKV31387.1"/>
    </source>
</evidence>
<feature type="transmembrane region" description="Helical" evidence="6">
    <location>
        <begin position="102"/>
        <end position="120"/>
    </location>
</feature>
<evidence type="ECO:0000256" key="5">
    <source>
        <dbReference type="PIRSR" id="PIRSR604254-1"/>
    </source>
</evidence>
<sequence length="240" mass="25110">MTAPGQQWLRDHLQPPTAAGWADLFPSYSRAERIADAVVHVLGITAGIIASAWLLAVAAFQAGGIELASLAVYSLGLVGMLTASALYNLWPPGRVKEILQRCDHAMIYVMIGGSYTPFVVNVLDGGLGMVLAGIVWTGVTAGIVLKVGFPRRMERLGLALYLALGWCIVVAIEPLAGALTPLGLTLLVLGGVLYTVGTGLHLLERLPFHNVGWHVMVLAAAGCHFAAVVVEVIPGSAVAG</sequence>
<keyword evidence="5" id="KW-0479">Metal-binding</keyword>
<dbReference type="EMBL" id="ANHY01000006">
    <property type="protein sequence ID" value="EKV31387.1"/>
    <property type="molecule type" value="Genomic_DNA"/>
</dbReference>
<organism evidence="7 8">
    <name type="scientific">Caenispirillum salinarum AK4</name>
    <dbReference type="NCBI Taxonomy" id="1238182"/>
    <lineage>
        <taxon>Bacteria</taxon>
        <taxon>Pseudomonadati</taxon>
        <taxon>Pseudomonadota</taxon>
        <taxon>Alphaproteobacteria</taxon>
        <taxon>Rhodospirillales</taxon>
        <taxon>Novispirillaceae</taxon>
        <taxon>Caenispirillum</taxon>
    </lineage>
</organism>
<protein>
    <submittedName>
        <fullName evidence="7">Putative hemolysin III-like membrane protein</fullName>
    </submittedName>
</protein>
<feature type="transmembrane region" description="Helical" evidence="6">
    <location>
        <begin position="37"/>
        <end position="61"/>
    </location>
</feature>
<proteinExistence type="predicted"/>
<dbReference type="eggNOG" id="COG1272">
    <property type="taxonomic scope" value="Bacteria"/>
</dbReference>
<dbReference type="RefSeq" id="WP_009539868.1">
    <property type="nucleotide sequence ID" value="NZ_ANHY01000006.1"/>
</dbReference>
<feature type="transmembrane region" description="Helical" evidence="6">
    <location>
        <begin position="182"/>
        <end position="203"/>
    </location>
</feature>
<feature type="binding site" evidence="5">
    <location>
        <position position="214"/>
    </location>
    <ligand>
        <name>Zn(2+)</name>
        <dbReference type="ChEBI" id="CHEBI:29105"/>
    </ligand>
</feature>
<evidence type="ECO:0000256" key="1">
    <source>
        <dbReference type="ARBA" id="ARBA00004141"/>
    </source>
</evidence>
<dbReference type="OrthoDB" id="9813689at2"/>
<feature type="transmembrane region" description="Helical" evidence="6">
    <location>
        <begin position="156"/>
        <end position="176"/>
    </location>
</feature>
<feature type="transmembrane region" description="Helical" evidence="6">
    <location>
        <begin position="215"/>
        <end position="237"/>
    </location>
</feature>
<feature type="transmembrane region" description="Helical" evidence="6">
    <location>
        <begin position="126"/>
        <end position="149"/>
    </location>
</feature>
<accession>K9H1E5</accession>
<evidence type="ECO:0000256" key="4">
    <source>
        <dbReference type="ARBA" id="ARBA00023136"/>
    </source>
</evidence>
<reference evidence="7 8" key="1">
    <citation type="journal article" date="2013" name="Genome Announc.">
        <title>Draft Genome Sequence of an Alphaproteobacterium, Caenispirillum salinarum AK4(T), Isolated from a Solar Saltern.</title>
        <authorList>
            <person name="Khatri I."/>
            <person name="Singh A."/>
            <person name="Korpole S."/>
            <person name="Pinnaka A.K."/>
            <person name="Subramanian S."/>
        </authorList>
    </citation>
    <scope>NUCLEOTIDE SEQUENCE [LARGE SCALE GENOMIC DNA]</scope>
    <source>
        <strain evidence="7 8">AK4</strain>
    </source>
</reference>
<dbReference type="GO" id="GO:0046872">
    <property type="term" value="F:metal ion binding"/>
    <property type="evidence" value="ECO:0007669"/>
    <property type="project" value="UniProtKB-KW"/>
</dbReference>
<gene>
    <name evidence="7" type="ORF">C882_3760</name>
</gene>
<dbReference type="PATRIC" id="fig|1238182.3.peg.1423"/>
<feature type="transmembrane region" description="Helical" evidence="6">
    <location>
        <begin position="67"/>
        <end position="90"/>
    </location>
</feature>
<dbReference type="AlphaFoldDB" id="K9H1E5"/>
<keyword evidence="4 6" id="KW-0472">Membrane</keyword>
<evidence type="ECO:0000256" key="3">
    <source>
        <dbReference type="ARBA" id="ARBA00022989"/>
    </source>
</evidence>
<keyword evidence="5" id="KW-0862">Zinc</keyword>
<comment type="caution">
    <text evidence="7">The sequence shown here is derived from an EMBL/GenBank/DDBJ whole genome shotgun (WGS) entry which is preliminary data.</text>
</comment>
<keyword evidence="2 6" id="KW-0812">Transmembrane</keyword>
<dbReference type="InterPro" id="IPR004254">
    <property type="entry name" value="AdipoR/HlyIII-related"/>
</dbReference>
<evidence type="ECO:0000256" key="2">
    <source>
        <dbReference type="ARBA" id="ARBA00022692"/>
    </source>
</evidence>
<keyword evidence="8" id="KW-1185">Reference proteome</keyword>
<evidence type="ECO:0000256" key="6">
    <source>
        <dbReference type="SAM" id="Phobius"/>
    </source>
</evidence>
<dbReference type="PANTHER" id="PTHR20855">
    <property type="entry name" value="ADIPOR/PROGESTIN RECEPTOR-RELATED"/>
    <property type="match status" value="1"/>
</dbReference>
<keyword evidence="3 6" id="KW-1133">Transmembrane helix</keyword>
<dbReference type="GO" id="GO:0016020">
    <property type="term" value="C:membrane"/>
    <property type="evidence" value="ECO:0007669"/>
    <property type="project" value="UniProtKB-SubCell"/>
</dbReference>